<evidence type="ECO:0008006" key="13">
    <source>
        <dbReference type="Google" id="ProtNLM"/>
    </source>
</evidence>
<dbReference type="NCBIfam" id="TIGR00861">
    <property type="entry name" value="MIP"/>
    <property type="match status" value="1"/>
</dbReference>
<dbReference type="PROSITE" id="PS00221">
    <property type="entry name" value="MIP"/>
    <property type="match status" value="1"/>
</dbReference>
<name>A0A2N5UCT1_9BASI</name>
<comment type="subcellular location">
    <subcellularLocation>
        <location evidence="1">Membrane</location>
        <topology evidence="1">Multi-pass membrane protein</topology>
    </subcellularLocation>
</comment>
<dbReference type="AlphaFoldDB" id="A0A2N5UCT1"/>
<accession>A0A2N5UCT1</accession>
<evidence type="ECO:0000256" key="6">
    <source>
        <dbReference type="ARBA" id="ARBA00022989"/>
    </source>
</evidence>
<evidence type="ECO:0000256" key="8">
    <source>
        <dbReference type="ARBA" id="ARBA00034651"/>
    </source>
</evidence>
<dbReference type="PANTHER" id="PTHR43829:SF9">
    <property type="entry name" value="AQUAPORIN-9"/>
    <property type="match status" value="1"/>
</dbReference>
<feature type="transmembrane region" description="Helical" evidence="10">
    <location>
        <begin position="202"/>
        <end position="220"/>
    </location>
</feature>
<proteinExistence type="inferred from homology"/>
<reference evidence="11 12" key="1">
    <citation type="submission" date="2017-11" db="EMBL/GenBank/DDBJ databases">
        <title>De novo assembly and phasing of dikaryotic genomes from two isolates of Puccinia coronata f. sp. avenae, the causal agent of oat crown rust.</title>
        <authorList>
            <person name="Miller M.E."/>
            <person name="Zhang Y."/>
            <person name="Omidvar V."/>
            <person name="Sperschneider J."/>
            <person name="Schwessinger B."/>
            <person name="Raley C."/>
            <person name="Palmer J.M."/>
            <person name="Garnica D."/>
            <person name="Upadhyaya N."/>
            <person name="Rathjen J."/>
            <person name="Taylor J.M."/>
            <person name="Park R.F."/>
            <person name="Dodds P.N."/>
            <person name="Hirsch C.D."/>
            <person name="Kianian S.F."/>
            <person name="Figueroa M."/>
        </authorList>
    </citation>
    <scope>NUCLEOTIDE SEQUENCE [LARGE SCALE GENOMIC DNA]</scope>
    <source>
        <strain evidence="11">12SD80</strain>
    </source>
</reference>
<dbReference type="Pfam" id="PF00230">
    <property type="entry name" value="MIP"/>
    <property type="match status" value="1"/>
</dbReference>
<evidence type="ECO:0000256" key="4">
    <source>
        <dbReference type="ARBA" id="ARBA00022692"/>
    </source>
</evidence>
<keyword evidence="3" id="KW-0813">Transport</keyword>
<feature type="transmembrane region" description="Helical" evidence="10">
    <location>
        <begin position="287"/>
        <end position="307"/>
    </location>
</feature>
<dbReference type="InterPro" id="IPR050363">
    <property type="entry name" value="MIP/Aquaporin"/>
</dbReference>
<comment type="similarity">
    <text evidence="2">Belongs to the MIP/aquaporin (TC 1.A.8) family.</text>
</comment>
<dbReference type="CDD" id="cd00333">
    <property type="entry name" value="MIP"/>
    <property type="match status" value="1"/>
</dbReference>
<keyword evidence="5" id="KW-0677">Repeat</keyword>
<dbReference type="InterPro" id="IPR000425">
    <property type="entry name" value="MIP"/>
</dbReference>
<dbReference type="PRINTS" id="PR02019">
    <property type="entry name" value="AQUAPORIN7"/>
</dbReference>
<evidence type="ECO:0000313" key="12">
    <source>
        <dbReference type="Proteomes" id="UP000235392"/>
    </source>
</evidence>
<comment type="caution">
    <text evidence="11">The sequence shown here is derived from an EMBL/GenBank/DDBJ whole genome shotgun (WGS) entry which is preliminary data.</text>
</comment>
<evidence type="ECO:0000256" key="7">
    <source>
        <dbReference type="ARBA" id="ARBA00023136"/>
    </source>
</evidence>
<dbReference type="PANTHER" id="PTHR43829">
    <property type="entry name" value="AQUAPORIN OR AQUAGLYCEROPORIN RELATED"/>
    <property type="match status" value="1"/>
</dbReference>
<dbReference type="GO" id="GO:0015250">
    <property type="term" value="F:water channel activity"/>
    <property type="evidence" value="ECO:0007669"/>
    <property type="project" value="TreeGrafter"/>
</dbReference>
<evidence type="ECO:0000256" key="10">
    <source>
        <dbReference type="SAM" id="Phobius"/>
    </source>
</evidence>
<evidence type="ECO:0000256" key="9">
    <source>
        <dbReference type="SAM" id="MobiDB-lite"/>
    </source>
</evidence>
<comment type="catalytic activity">
    <reaction evidence="8">
        <text>H2O(in) = H2O(out)</text>
        <dbReference type="Rhea" id="RHEA:29667"/>
        <dbReference type="ChEBI" id="CHEBI:15377"/>
    </reaction>
</comment>
<evidence type="ECO:0000256" key="5">
    <source>
        <dbReference type="ARBA" id="ARBA00022737"/>
    </source>
</evidence>
<dbReference type="InterPro" id="IPR023271">
    <property type="entry name" value="Aquaporin-like"/>
</dbReference>
<evidence type="ECO:0000256" key="3">
    <source>
        <dbReference type="ARBA" id="ARBA00022448"/>
    </source>
</evidence>
<sequence>MSSVEPTAPPILSTDILHPLIRVFVNLPSWAALRLSHICFLRASARPPTRHPLPKRVEASEIGTRREHTYSTYRRNAGSMMDHPVGKAHSRTSSQASSSGESFVLNTPRVPTPEEKVLHKQHEHEHEHEHLMSDCTPLKTPQLPDIGYELPYDNLDPPHPRQIPPHRLLPNPHDPVPQALCSSALKDPPPCLIVKFKRATRVFWAEFFGTAVLALFGTAVNNQVALSNSPLVSNSPAGTYLSVSFGWALAVMLGVFVSAGISGGHINPAITLAMAIFRRFPWYKVPVYWLAQFSGAVFGAGLTYLNYSTAINLYEGGGGVRTIEKTGGLYFTNPLPYTSNYLCFYNEVLMTAILMIFVVAVGDEGNTSPPKNMGPFVIFWVVLGLASTLGMQTSFALNPARDLGPRIVTWLAGYGGEVWSVRSSYWFSVALLGPVFGAILGCFVYDLFIATEKVSDCALHQRRDVGALMKKFRDVTPIKDPEQTNLTTFERRRPSRKELPIGRRMPAQMDDASVTGSARTTSHRYTNLTRG</sequence>
<dbReference type="PRINTS" id="PR00783">
    <property type="entry name" value="MINTRINSICP"/>
</dbReference>
<feature type="transmembrane region" description="Helical" evidence="10">
    <location>
        <begin position="344"/>
        <end position="362"/>
    </location>
</feature>
<feature type="region of interest" description="Disordered" evidence="9">
    <location>
        <begin position="508"/>
        <end position="531"/>
    </location>
</feature>
<dbReference type="GO" id="GO:0015254">
    <property type="term" value="F:glycerol channel activity"/>
    <property type="evidence" value="ECO:0007669"/>
    <property type="project" value="TreeGrafter"/>
</dbReference>
<dbReference type="SUPFAM" id="SSF81338">
    <property type="entry name" value="Aquaporin-like"/>
    <property type="match status" value="1"/>
</dbReference>
<dbReference type="EMBL" id="PGCI01000176">
    <property type="protein sequence ID" value="PLW35528.1"/>
    <property type="molecule type" value="Genomic_DNA"/>
</dbReference>
<gene>
    <name evidence="11" type="ORF">PCASD_14352</name>
</gene>
<feature type="compositionally biased region" description="Polar residues" evidence="9">
    <location>
        <begin position="514"/>
        <end position="531"/>
    </location>
</feature>
<feature type="transmembrane region" description="Helical" evidence="10">
    <location>
        <begin position="374"/>
        <end position="397"/>
    </location>
</feature>
<feature type="transmembrane region" description="Helical" evidence="10">
    <location>
        <begin position="425"/>
        <end position="445"/>
    </location>
</feature>
<dbReference type="GO" id="GO:0005886">
    <property type="term" value="C:plasma membrane"/>
    <property type="evidence" value="ECO:0007669"/>
    <property type="project" value="TreeGrafter"/>
</dbReference>
<organism evidence="11 12">
    <name type="scientific">Puccinia coronata f. sp. avenae</name>
    <dbReference type="NCBI Taxonomy" id="200324"/>
    <lineage>
        <taxon>Eukaryota</taxon>
        <taxon>Fungi</taxon>
        <taxon>Dikarya</taxon>
        <taxon>Basidiomycota</taxon>
        <taxon>Pucciniomycotina</taxon>
        <taxon>Pucciniomycetes</taxon>
        <taxon>Pucciniales</taxon>
        <taxon>Pucciniaceae</taxon>
        <taxon>Puccinia</taxon>
    </lineage>
</organism>
<keyword evidence="4 10" id="KW-0812">Transmembrane</keyword>
<evidence type="ECO:0000313" key="11">
    <source>
        <dbReference type="EMBL" id="PLW35528.1"/>
    </source>
</evidence>
<dbReference type="InterPro" id="IPR022357">
    <property type="entry name" value="MIP_CS"/>
</dbReference>
<protein>
    <recommendedName>
        <fullName evidence="13">Aquaporin</fullName>
    </recommendedName>
</protein>
<evidence type="ECO:0000256" key="2">
    <source>
        <dbReference type="ARBA" id="ARBA00006175"/>
    </source>
</evidence>
<dbReference type="Gene3D" id="1.20.1080.10">
    <property type="entry name" value="Glycerol uptake facilitator protein"/>
    <property type="match status" value="1"/>
</dbReference>
<dbReference type="Proteomes" id="UP000235392">
    <property type="component" value="Unassembled WGS sequence"/>
</dbReference>
<keyword evidence="6 10" id="KW-1133">Transmembrane helix</keyword>
<feature type="compositionally biased region" description="Low complexity" evidence="9">
    <location>
        <begin position="91"/>
        <end position="102"/>
    </location>
</feature>
<evidence type="ECO:0000256" key="1">
    <source>
        <dbReference type="ARBA" id="ARBA00004141"/>
    </source>
</evidence>
<feature type="region of interest" description="Disordered" evidence="9">
    <location>
        <begin position="77"/>
        <end position="108"/>
    </location>
</feature>
<keyword evidence="7 10" id="KW-0472">Membrane</keyword>
<dbReference type="FunFam" id="1.20.1080.10:FF:000027">
    <property type="entry name" value="MIP aquaporin"/>
    <property type="match status" value="1"/>
</dbReference>
<feature type="transmembrane region" description="Helical" evidence="10">
    <location>
        <begin position="240"/>
        <end position="266"/>
    </location>
</feature>